<comment type="caution">
    <text evidence="6">The sequence shown here is derived from an EMBL/GenBank/DDBJ whole genome shotgun (WGS) entry which is preliminary data.</text>
</comment>
<dbReference type="InterPro" id="IPR001046">
    <property type="entry name" value="NRAMP_fam"/>
</dbReference>
<reference evidence="6" key="1">
    <citation type="submission" date="2019-08" db="EMBL/GenBank/DDBJ databases">
        <authorList>
            <person name="Kucharzyk K."/>
            <person name="Murdoch R.W."/>
            <person name="Higgins S."/>
            <person name="Loffler F."/>
        </authorList>
    </citation>
    <scope>NUCLEOTIDE SEQUENCE</scope>
</reference>
<evidence type="ECO:0000256" key="5">
    <source>
        <dbReference type="SAM" id="Phobius"/>
    </source>
</evidence>
<organism evidence="6">
    <name type="scientific">bioreactor metagenome</name>
    <dbReference type="NCBI Taxonomy" id="1076179"/>
    <lineage>
        <taxon>unclassified sequences</taxon>
        <taxon>metagenomes</taxon>
        <taxon>ecological metagenomes</taxon>
    </lineage>
</organism>
<evidence type="ECO:0000256" key="3">
    <source>
        <dbReference type="ARBA" id="ARBA00022989"/>
    </source>
</evidence>
<dbReference type="AlphaFoldDB" id="A0A645F6Y1"/>
<evidence type="ECO:0000313" key="6">
    <source>
        <dbReference type="EMBL" id="MPN08374.1"/>
    </source>
</evidence>
<accession>A0A645F6Y1</accession>
<evidence type="ECO:0000256" key="4">
    <source>
        <dbReference type="ARBA" id="ARBA00023136"/>
    </source>
</evidence>
<dbReference type="GO" id="GO:0016020">
    <property type="term" value="C:membrane"/>
    <property type="evidence" value="ECO:0007669"/>
    <property type="project" value="UniProtKB-SubCell"/>
</dbReference>
<feature type="transmembrane region" description="Helical" evidence="5">
    <location>
        <begin position="183"/>
        <end position="204"/>
    </location>
</feature>
<sequence>MERIAILIGLFELIFIPAALYANPNPAEIMQALMGAQPFYNHDYWLLIAANVGAVIMPWMIFYQQGAVVDKGLNSTTIKFSRIDTIFGSIITQVIMGAVLILTAATIGNTNPDAALTDVQQIASALEPIVGAFAGKMLFAIGVTSAALIAAIVVSLATSWAFGEVMGVACSLNCTWKQAPVFYSLYSGGIIVAAFLVLIGIPLVSLTVAVEVMNTLLLPIVLGFLLALGWKALPDGYRLKKWEKTILIVIYILVCSLGIYTVINL</sequence>
<gene>
    <name evidence="6" type="ORF">SDC9_155656</name>
</gene>
<feature type="transmembrane region" description="Helical" evidence="5">
    <location>
        <begin position="216"/>
        <end position="233"/>
    </location>
</feature>
<keyword evidence="4 5" id="KW-0472">Membrane</keyword>
<feature type="transmembrane region" description="Helical" evidence="5">
    <location>
        <begin position="137"/>
        <end position="162"/>
    </location>
</feature>
<evidence type="ECO:0000256" key="2">
    <source>
        <dbReference type="ARBA" id="ARBA00022692"/>
    </source>
</evidence>
<protein>
    <recommendedName>
        <fullName evidence="7">Divalent metal cation transporter MntH</fullName>
    </recommendedName>
</protein>
<evidence type="ECO:0008006" key="7">
    <source>
        <dbReference type="Google" id="ProtNLM"/>
    </source>
</evidence>
<feature type="transmembrane region" description="Helical" evidence="5">
    <location>
        <begin position="46"/>
        <end position="64"/>
    </location>
</feature>
<comment type="subcellular location">
    <subcellularLocation>
        <location evidence="1">Membrane</location>
        <topology evidence="1">Multi-pass membrane protein</topology>
    </subcellularLocation>
</comment>
<dbReference type="Pfam" id="PF01566">
    <property type="entry name" value="Nramp"/>
    <property type="match status" value="1"/>
</dbReference>
<name>A0A645F6Y1_9ZZZZ</name>
<dbReference type="EMBL" id="VSSQ01054421">
    <property type="protein sequence ID" value="MPN08374.1"/>
    <property type="molecule type" value="Genomic_DNA"/>
</dbReference>
<keyword evidence="3 5" id="KW-1133">Transmembrane helix</keyword>
<proteinExistence type="predicted"/>
<evidence type="ECO:0000256" key="1">
    <source>
        <dbReference type="ARBA" id="ARBA00004141"/>
    </source>
</evidence>
<feature type="transmembrane region" description="Helical" evidence="5">
    <location>
        <begin position="245"/>
        <end position="263"/>
    </location>
</feature>
<feature type="transmembrane region" description="Helical" evidence="5">
    <location>
        <begin position="85"/>
        <end position="107"/>
    </location>
</feature>
<dbReference type="GO" id="GO:0046873">
    <property type="term" value="F:metal ion transmembrane transporter activity"/>
    <property type="evidence" value="ECO:0007669"/>
    <property type="project" value="InterPro"/>
</dbReference>
<keyword evidence="2 5" id="KW-0812">Transmembrane</keyword>